<reference evidence="2 3" key="1">
    <citation type="submission" date="2014-03" db="EMBL/GenBank/DDBJ databases">
        <title>The draft genome sequence of Thalassospira mesophila JCM 18969.</title>
        <authorList>
            <person name="Lai Q."/>
            <person name="Shao Z."/>
        </authorList>
    </citation>
    <scope>NUCLEOTIDE SEQUENCE [LARGE SCALE GENOMIC DNA]</scope>
    <source>
        <strain evidence="2 3">JCM 18969</strain>
    </source>
</reference>
<dbReference type="InterPro" id="IPR007138">
    <property type="entry name" value="ABM_dom"/>
</dbReference>
<dbReference type="Pfam" id="PF03992">
    <property type="entry name" value="ABM"/>
    <property type="match status" value="1"/>
</dbReference>
<dbReference type="Gene3D" id="3.30.70.100">
    <property type="match status" value="1"/>
</dbReference>
<dbReference type="SUPFAM" id="SSF54909">
    <property type="entry name" value="Dimeric alpha+beta barrel"/>
    <property type="match status" value="1"/>
</dbReference>
<dbReference type="PANTHER" id="PTHR33336:SF3">
    <property type="entry name" value="ABM DOMAIN-CONTAINING PROTEIN"/>
    <property type="match status" value="1"/>
</dbReference>
<dbReference type="RefSeq" id="WP_085584643.1">
    <property type="nucleotide sequence ID" value="NZ_JFKA01000009.1"/>
</dbReference>
<dbReference type="Proteomes" id="UP000193391">
    <property type="component" value="Unassembled WGS sequence"/>
</dbReference>
<dbReference type="OrthoDB" id="287932at2"/>
<accession>A0A1Y2KWX3</accession>
<gene>
    <name evidence="2" type="ORF">TMES_16670</name>
</gene>
<sequence length="96" mass="10955">MSKLTIVANIHADPSQIDLVKAELEKLVPLTRAEEGCICYDLHRDNEDPAHFMFFEIWETRALWQTHMQAPHIAAYAQATDGAVVDFRLNEMTNIS</sequence>
<keyword evidence="2" id="KW-0560">Oxidoreductase</keyword>
<dbReference type="InterPro" id="IPR011008">
    <property type="entry name" value="Dimeric_a/b-barrel"/>
</dbReference>
<keyword evidence="2" id="KW-0503">Monooxygenase</keyword>
<dbReference type="InterPro" id="IPR050744">
    <property type="entry name" value="AI-2_Isomerase_LsrG"/>
</dbReference>
<evidence type="ECO:0000313" key="3">
    <source>
        <dbReference type="Proteomes" id="UP000193391"/>
    </source>
</evidence>
<comment type="caution">
    <text evidence="2">The sequence shown here is derived from an EMBL/GenBank/DDBJ whole genome shotgun (WGS) entry which is preliminary data.</text>
</comment>
<organism evidence="2 3">
    <name type="scientific">Thalassospira mesophila</name>
    <dbReference type="NCBI Taxonomy" id="1293891"/>
    <lineage>
        <taxon>Bacteria</taxon>
        <taxon>Pseudomonadati</taxon>
        <taxon>Pseudomonadota</taxon>
        <taxon>Alphaproteobacteria</taxon>
        <taxon>Rhodospirillales</taxon>
        <taxon>Thalassospiraceae</taxon>
        <taxon>Thalassospira</taxon>
    </lineage>
</organism>
<proteinExistence type="predicted"/>
<dbReference type="PANTHER" id="PTHR33336">
    <property type="entry name" value="QUINOL MONOOXYGENASE YGIN-RELATED"/>
    <property type="match status" value="1"/>
</dbReference>
<dbReference type="GO" id="GO:0004497">
    <property type="term" value="F:monooxygenase activity"/>
    <property type="evidence" value="ECO:0007669"/>
    <property type="project" value="UniProtKB-KW"/>
</dbReference>
<evidence type="ECO:0000259" key="1">
    <source>
        <dbReference type="PROSITE" id="PS51725"/>
    </source>
</evidence>
<keyword evidence="3" id="KW-1185">Reference proteome</keyword>
<dbReference type="STRING" id="1293891.TMES_16670"/>
<dbReference type="PROSITE" id="PS51725">
    <property type="entry name" value="ABM"/>
    <property type="match status" value="1"/>
</dbReference>
<feature type="domain" description="ABM" evidence="1">
    <location>
        <begin position="4"/>
        <end position="92"/>
    </location>
</feature>
<dbReference type="AlphaFoldDB" id="A0A1Y2KWX3"/>
<protein>
    <submittedName>
        <fullName evidence="2">Antibiotic biosynthesis monooxygenase</fullName>
    </submittedName>
</protein>
<evidence type="ECO:0000313" key="2">
    <source>
        <dbReference type="EMBL" id="OSQ36717.1"/>
    </source>
</evidence>
<dbReference type="EMBL" id="JFKA01000009">
    <property type="protein sequence ID" value="OSQ36717.1"/>
    <property type="molecule type" value="Genomic_DNA"/>
</dbReference>
<name>A0A1Y2KWX3_9PROT</name>